<proteinExistence type="predicted"/>
<accession>W2M3K0</accession>
<evidence type="ECO:0000313" key="1">
    <source>
        <dbReference type="EMBL" id="ETL43804.1"/>
    </source>
</evidence>
<feature type="non-terminal residue" evidence="2">
    <location>
        <position position="1"/>
    </location>
</feature>
<dbReference type="EMBL" id="KI692075">
    <property type="protein sequence ID" value="ETM50119.1"/>
    <property type="molecule type" value="Genomic_DNA"/>
</dbReference>
<evidence type="ECO:0000313" key="2">
    <source>
        <dbReference type="EMBL" id="ETM30951.1"/>
    </source>
</evidence>
<dbReference type="Proteomes" id="UP000054532">
    <property type="component" value="Unassembled WGS sequence"/>
</dbReference>
<dbReference type="EMBL" id="KI672099">
    <property type="protein sequence ID" value="ETL43804.1"/>
    <property type="molecule type" value="Genomic_DNA"/>
</dbReference>
<reference evidence="2" key="2">
    <citation type="submission" date="2013-11" db="EMBL/GenBank/DDBJ databases">
        <title>The Genome Sequence of Phytophthora parasitica IAC_01/95.</title>
        <authorList>
            <consortium name="The Broad Institute Genomics Platform"/>
            <person name="Russ C."/>
            <person name="Tyler B."/>
            <person name="Panabieres F."/>
            <person name="Shan W."/>
            <person name="Tripathy S."/>
            <person name="Grunwald N."/>
            <person name="Machado M."/>
            <person name="Johnson C.S."/>
            <person name="Arredondo F."/>
            <person name="Hong C."/>
            <person name="Coffey M."/>
            <person name="Young S.K."/>
            <person name="Zeng Q."/>
            <person name="Gargeya S."/>
            <person name="Fitzgerald M."/>
            <person name="Abouelleil A."/>
            <person name="Alvarado L."/>
            <person name="Chapman S.B."/>
            <person name="Gainer-Dewar J."/>
            <person name="Goldberg J."/>
            <person name="Griggs A."/>
            <person name="Gujja S."/>
            <person name="Hansen M."/>
            <person name="Howarth C."/>
            <person name="Imamovic A."/>
            <person name="Ireland A."/>
            <person name="Larimer J."/>
            <person name="McCowan C."/>
            <person name="Murphy C."/>
            <person name="Pearson M."/>
            <person name="Poon T.W."/>
            <person name="Priest M."/>
            <person name="Roberts A."/>
            <person name="Saif S."/>
            <person name="Shea T."/>
            <person name="Sykes S."/>
            <person name="Wortman J."/>
            <person name="Nusbaum C."/>
            <person name="Birren B."/>
        </authorList>
    </citation>
    <scope>NUCLEOTIDE SEQUENCE [LARGE SCALE GENOMIC DNA]</scope>
    <source>
        <strain evidence="2">IAC_01/95</strain>
    </source>
</reference>
<organism evidence="2">
    <name type="scientific">Phytophthora nicotianae</name>
    <name type="common">Potato buckeye rot agent</name>
    <name type="synonym">Phytophthora parasitica</name>
    <dbReference type="NCBI Taxonomy" id="4792"/>
    <lineage>
        <taxon>Eukaryota</taxon>
        <taxon>Sar</taxon>
        <taxon>Stramenopiles</taxon>
        <taxon>Oomycota</taxon>
        <taxon>Peronosporomycetes</taxon>
        <taxon>Peronosporales</taxon>
        <taxon>Peronosporaceae</taxon>
        <taxon>Phytophthora</taxon>
    </lineage>
</organism>
<dbReference type="AlphaFoldDB" id="W2M3K0"/>
<sequence>VAPMVDIQGLTSIWHHISTRTPLPTNTAEP</sequence>
<evidence type="ECO:0000313" key="4">
    <source>
        <dbReference type="Proteomes" id="UP000053864"/>
    </source>
</evidence>
<evidence type="ECO:0000313" key="3">
    <source>
        <dbReference type="EMBL" id="ETM50119.1"/>
    </source>
</evidence>
<reference evidence="1 4" key="1">
    <citation type="submission" date="2013-11" db="EMBL/GenBank/DDBJ databases">
        <title>The Genome Sequence of Phytophthora parasitica CJ05E6.</title>
        <authorList>
            <consortium name="The Broad Institute Genomics Platform"/>
            <person name="Russ C."/>
            <person name="Tyler B."/>
            <person name="Panabieres F."/>
            <person name="Shan W."/>
            <person name="Tripathy S."/>
            <person name="Grunwald N."/>
            <person name="Machado M."/>
            <person name="Johnson C.S."/>
            <person name="Arredondo F."/>
            <person name="Hong C."/>
            <person name="Coffey M."/>
            <person name="Young S.K."/>
            <person name="Zeng Q."/>
            <person name="Gargeya S."/>
            <person name="Fitzgerald M."/>
            <person name="Abouelleil A."/>
            <person name="Alvarado L."/>
            <person name="Chapman S.B."/>
            <person name="Gainer-Dewar J."/>
            <person name="Goldberg J."/>
            <person name="Griggs A."/>
            <person name="Gujja S."/>
            <person name="Hansen M."/>
            <person name="Howarth C."/>
            <person name="Imamovic A."/>
            <person name="Ireland A."/>
            <person name="Larimer J."/>
            <person name="McCowan C."/>
            <person name="Murphy C."/>
            <person name="Pearson M."/>
            <person name="Poon T.W."/>
            <person name="Priest M."/>
            <person name="Roberts A."/>
            <person name="Saif S."/>
            <person name="Shea T."/>
            <person name="Sykes S."/>
            <person name="Wortman J."/>
            <person name="Nusbaum C."/>
            <person name="Birren B."/>
        </authorList>
    </citation>
    <scope>NUCLEOTIDE SEQUENCE [LARGE SCALE GENOMIC DNA]</scope>
    <source>
        <strain evidence="1 4">CJ05E6</strain>
    </source>
</reference>
<name>W2M3K0_PHYNI</name>
<dbReference type="EMBL" id="KI696687">
    <property type="protein sequence ID" value="ETM30951.1"/>
    <property type="molecule type" value="Genomic_DNA"/>
</dbReference>
<protein>
    <submittedName>
        <fullName evidence="2">Uncharacterized protein</fullName>
    </submittedName>
</protein>
<dbReference type="Proteomes" id="UP000053864">
    <property type="component" value="Unassembled WGS sequence"/>
</dbReference>
<gene>
    <name evidence="3" type="ORF">L914_05794</name>
    <name evidence="2" type="ORF">L914_21383</name>
    <name evidence="1" type="ORF">L916_05777</name>
</gene>